<reference evidence="3" key="2">
    <citation type="submission" date="2022-08" db="EMBL/GenBank/DDBJ databases">
        <authorList>
            <person name="Kim S.-J."/>
        </authorList>
    </citation>
    <scope>NUCLEOTIDE SEQUENCE</scope>
    <source>
        <strain evidence="3">KJ</strain>
    </source>
</reference>
<dbReference type="AlphaFoldDB" id="A0AAP5V182"/>
<sequence>MPIQLVVDTCVWLDLAKDYREQPVIAALEDLIESGEVELIVPQQVLDEFDRNKTRIIEEARRGLQSHFRLVRQAVNRFGDDPRKADLLAGLNEVDHRIGVDGDAVGESIERIDRLLRGVPALPTSDAVKQRVTERALAKKAPYHRAKNSVGDAIIVEIYTDITSTATADAPCAFITHNTKDFSDADGDFRQPHADLAHLFEAPKSAYWIAMVEFLKDHGPELLDDHDSEFNYSQEGRRLSEILEAEHLLFRQVWYNRHWNLRTEIENGEHHVVAEQDYSNNPYRADQTLDTVWERALAAAKKTEDEVGIENLGPWGDFEWGMLNGKLSALRWILGDEWDMLDT</sequence>
<dbReference type="Proteomes" id="UP000032614">
    <property type="component" value="Chromosome 1"/>
</dbReference>
<dbReference type="RefSeq" id="WP_046568681.1">
    <property type="nucleotide sequence ID" value="NZ_CP010026.1"/>
</dbReference>
<evidence type="ECO:0000259" key="1">
    <source>
        <dbReference type="Pfam" id="PF16289"/>
    </source>
</evidence>
<evidence type="ECO:0000313" key="3">
    <source>
        <dbReference type="EMBL" id="MDT8843672.1"/>
    </source>
</evidence>
<dbReference type="EMBL" id="JANSLM010000028">
    <property type="protein sequence ID" value="MDT8843672.1"/>
    <property type="molecule type" value="Genomic_DNA"/>
</dbReference>
<dbReference type="EMBL" id="CP010026">
    <property type="protein sequence ID" value="AJZ59488.1"/>
    <property type="molecule type" value="Genomic_DNA"/>
</dbReference>
<dbReference type="InterPro" id="IPR029060">
    <property type="entry name" value="PIN-like_dom_sf"/>
</dbReference>
<dbReference type="Pfam" id="PF16289">
    <property type="entry name" value="PIN_12"/>
    <property type="match status" value="1"/>
</dbReference>
<dbReference type="GeneID" id="66516914"/>
<evidence type="ECO:0000313" key="2">
    <source>
        <dbReference type="EMBL" id="AJZ59488.1"/>
    </source>
</evidence>
<feature type="domain" description="DUF4935" evidence="1">
    <location>
        <begin position="6"/>
        <end position="182"/>
    </location>
</feature>
<proteinExistence type="predicted"/>
<reference evidence="2 4" key="1">
    <citation type="journal article" date="2015" name="Genome Announc.">
        <title>Complete genome sequences for 59 burkholderia isolates, both pathogenic and near neighbor.</title>
        <authorList>
            <person name="Johnson S.L."/>
            <person name="Bishop-Lilly K.A."/>
            <person name="Ladner J.T."/>
            <person name="Daligault H.E."/>
            <person name="Davenport K.W."/>
            <person name="Jaissle J."/>
            <person name="Frey K.G."/>
            <person name="Koroleva G.I."/>
            <person name="Bruce D.C."/>
            <person name="Coyne S.R."/>
            <person name="Broomall S.M."/>
            <person name="Li P.E."/>
            <person name="Teshima H."/>
            <person name="Gibbons H.S."/>
            <person name="Palacios G.F."/>
            <person name="Rosenzweig C.N."/>
            <person name="Redden C.L."/>
            <person name="Xu Y."/>
            <person name="Minogue T.D."/>
            <person name="Chain P.S."/>
        </authorList>
    </citation>
    <scope>NUCLEOTIDE SEQUENCE [LARGE SCALE GENOMIC DNA]</scope>
    <source>
        <strain evidence="2 4">ATCC BAA-463</strain>
    </source>
</reference>
<protein>
    <submittedName>
        <fullName evidence="3">PIN domain-containing protein</fullName>
    </submittedName>
</protein>
<accession>A0AAP5V182</accession>
<dbReference type="Proteomes" id="UP001246473">
    <property type="component" value="Unassembled WGS sequence"/>
</dbReference>
<dbReference type="KEGG" id="bfn:OI25_2979"/>
<evidence type="ECO:0000313" key="5">
    <source>
        <dbReference type="Proteomes" id="UP001246473"/>
    </source>
</evidence>
<dbReference type="SUPFAM" id="SSF88723">
    <property type="entry name" value="PIN domain-like"/>
    <property type="match status" value="1"/>
</dbReference>
<dbReference type="InterPro" id="IPR032557">
    <property type="entry name" value="DUF4935"/>
</dbReference>
<name>A0AAP5V182_9BURK</name>
<gene>
    <name evidence="2" type="ORF">OI25_2979</name>
    <name evidence="3" type="ORF">ParKJ_40425</name>
</gene>
<evidence type="ECO:0000313" key="4">
    <source>
        <dbReference type="Proteomes" id="UP000032614"/>
    </source>
</evidence>
<organism evidence="3 5">
    <name type="scientific">Paraburkholderia fungorum</name>
    <dbReference type="NCBI Taxonomy" id="134537"/>
    <lineage>
        <taxon>Bacteria</taxon>
        <taxon>Pseudomonadati</taxon>
        <taxon>Pseudomonadota</taxon>
        <taxon>Betaproteobacteria</taxon>
        <taxon>Burkholderiales</taxon>
        <taxon>Burkholderiaceae</taxon>
        <taxon>Paraburkholderia</taxon>
    </lineage>
</organism>